<dbReference type="SUPFAM" id="SSF53474">
    <property type="entry name" value="alpha/beta-Hydrolases"/>
    <property type="match status" value="1"/>
</dbReference>
<feature type="signal peptide" evidence="7">
    <location>
        <begin position="1"/>
        <end position="17"/>
    </location>
</feature>
<sequence length="532" mass="59836">MRLDTVLFALFVPSVLAYLRVPHRQRPNPLGRDFFLSRQSSAGDHIQQLPLSFDIPAVIKQEKSLPNDPFPIDDPKGIRVQAVDERLCKSGSRQLTGHVNVTQDKSLFFWFHESKRDPKNDPLIIWLNGGPGASSLLGALTEIGPCLIDDDGMNTTHNPHPWSNFANLVFVDQPAGVGFSTVTNDSYLPYTMQDTTTDFSTFIRRLFKHVIPEFSSHKVHFIGQSFAGMYLPGILAKIIDQQQSLRELGMPDPFPKIESLVFADALVDWATNSIGLYRTTCVERPDETGVEGPILNETACELLSRQVPVCEKLGVECRLSMDEQICVAAMNYCDKMGDSFMDLTYAGERSPYDMRADCPDRISCLGYFEKRLDTYLNQPLVLDLLGLPNTTEYLNTNNEVNRRWYELANDCAYPAVPQITKILEETDTRVLVYNGNSDWAICTDGAIEWMNILPWSGNGEFRAKDFKPWEYTDDDGKKQKGGMMKQAKGGKLAFASIDKSGHLAPHDQPAALETLVKSWMELKFGSLVREQI</sequence>
<comment type="similarity">
    <text evidence="1">Belongs to the peptidase S10 family.</text>
</comment>
<dbReference type="Gene3D" id="1.10.287.410">
    <property type="match status" value="1"/>
</dbReference>
<dbReference type="PANTHER" id="PTHR11802:SF113">
    <property type="entry name" value="SERINE CARBOXYPEPTIDASE CTSA-4.1"/>
    <property type="match status" value="1"/>
</dbReference>
<organism evidence="8 9">
    <name type="scientific">Orbilia ellipsospora</name>
    <dbReference type="NCBI Taxonomy" id="2528407"/>
    <lineage>
        <taxon>Eukaryota</taxon>
        <taxon>Fungi</taxon>
        <taxon>Dikarya</taxon>
        <taxon>Ascomycota</taxon>
        <taxon>Pezizomycotina</taxon>
        <taxon>Orbiliomycetes</taxon>
        <taxon>Orbiliales</taxon>
        <taxon>Orbiliaceae</taxon>
        <taxon>Orbilia</taxon>
    </lineage>
</organism>
<dbReference type="EMBL" id="JAVHJO010000004">
    <property type="protein sequence ID" value="KAK6540823.1"/>
    <property type="molecule type" value="Genomic_DNA"/>
</dbReference>
<keyword evidence="3" id="KW-0121">Carboxypeptidase</keyword>
<evidence type="ECO:0000256" key="7">
    <source>
        <dbReference type="SAM" id="SignalP"/>
    </source>
</evidence>
<dbReference type="Proteomes" id="UP001365542">
    <property type="component" value="Unassembled WGS sequence"/>
</dbReference>
<keyword evidence="9" id="KW-1185">Reference proteome</keyword>
<keyword evidence="7" id="KW-0732">Signal</keyword>
<dbReference type="EC" id="3.4.16.5" evidence="2"/>
<keyword evidence="6" id="KW-0325">Glycoprotein</keyword>
<feature type="chain" id="PRO_5043440843" description="carboxypeptidase C" evidence="7">
    <location>
        <begin position="18"/>
        <end position="532"/>
    </location>
</feature>
<dbReference type="PANTHER" id="PTHR11802">
    <property type="entry name" value="SERINE PROTEASE FAMILY S10 SERINE CARBOXYPEPTIDASE"/>
    <property type="match status" value="1"/>
</dbReference>
<evidence type="ECO:0000256" key="2">
    <source>
        <dbReference type="ARBA" id="ARBA00012446"/>
    </source>
</evidence>
<keyword evidence="4" id="KW-0645">Protease</keyword>
<accession>A0AAV9XFY3</accession>
<evidence type="ECO:0000256" key="1">
    <source>
        <dbReference type="ARBA" id="ARBA00009431"/>
    </source>
</evidence>
<dbReference type="InterPro" id="IPR001563">
    <property type="entry name" value="Peptidase_S10"/>
</dbReference>
<dbReference type="GO" id="GO:0004185">
    <property type="term" value="F:serine-type carboxypeptidase activity"/>
    <property type="evidence" value="ECO:0007669"/>
    <property type="project" value="UniProtKB-EC"/>
</dbReference>
<dbReference type="GO" id="GO:0006508">
    <property type="term" value="P:proteolysis"/>
    <property type="evidence" value="ECO:0007669"/>
    <property type="project" value="UniProtKB-KW"/>
</dbReference>
<dbReference type="GO" id="GO:0000324">
    <property type="term" value="C:fungal-type vacuole"/>
    <property type="evidence" value="ECO:0007669"/>
    <property type="project" value="TreeGrafter"/>
</dbReference>
<keyword evidence="5" id="KW-0378">Hydrolase</keyword>
<reference evidence="8 9" key="1">
    <citation type="submission" date="2019-10" db="EMBL/GenBank/DDBJ databases">
        <authorList>
            <person name="Palmer J.M."/>
        </authorList>
    </citation>
    <scope>NUCLEOTIDE SEQUENCE [LARGE SCALE GENOMIC DNA]</scope>
    <source>
        <strain evidence="8 9">TWF694</strain>
    </source>
</reference>
<comment type="caution">
    <text evidence="8">The sequence shown here is derived from an EMBL/GenBank/DDBJ whole genome shotgun (WGS) entry which is preliminary data.</text>
</comment>
<proteinExistence type="inferred from homology"/>
<evidence type="ECO:0000256" key="4">
    <source>
        <dbReference type="ARBA" id="ARBA00022670"/>
    </source>
</evidence>
<dbReference type="InterPro" id="IPR029058">
    <property type="entry name" value="AB_hydrolase_fold"/>
</dbReference>
<dbReference type="Pfam" id="PF00450">
    <property type="entry name" value="Peptidase_S10"/>
    <property type="match status" value="1"/>
</dbReference>
<name>A0AAV9XFY3_9PEZI</name>
<evidence type="ECO:0000256" key="5">
    <source>
        <dbReference type="ARBA" id="ARBA00022801"/>
    </source>
</evidence>
<evidence type="ECO:0000256" key="3">
    <source>
        <dbReference type="ARBA" id="ARBA00022645"/>
    </source>
</evidence>
<evidence type="ECO:0000313" key="9">
    <source>
        <dbReference type="Proteomes" id="UP001365542"/>
    </source>
</evidence>
<evidence type="ECO:0000313" key="8">
    <source>
        <dbReference type="EMBL" id="KAK6540823.1"/>
    </source>
</evidence>
<gene>
    <name evidence="8" type="ORF">TWF694_008211</name>
</gene>
<dbReference type="PRINTS" id="PR00724">
    <property type="entry name" value="CRBOXYPTASEC"/>
</dbReference>
<dbReference type="Gene3D" id="3.40.50.1820">
    <property type="entry name" value="alpha/beta hydrolase"/>
    <property type="match status" value="1"/>
</dbReference>
<protein>
    <recommendedName>
        <fullName evidence="2">carboxypeptidase C</fullName>
        <ecNumber evidence="2">3.4.16.5</ecNumber>
    </recommendedName>
</protein>
<dbReference type="AlphaFoldDB" id="A0AAV9XFY3"/>
<evidence type="ECO:0000256" key="6">
    <source>
        <dbReference type="ARBA" id="ARBA00023180"/>
    </source>
</evidence>